<dbReference type="OrthoDB" id="3239744at2"/>
<comment type="caution">
    <text evidence="6">The sequence shown here is derived from an EMBL/GenBank/DDBJ whole genome shotgun (WGS) entry which is preliminary data.</text>
</comment>
<evidence type="ECO:0000256" key="2">
    <source>
        <dbReference type="ARBA" id="ARBA00022741"/>
    </source>
</evidence>
<evidence type="ECO:0000256" key="4">
    <source>
        <dbReference type="SAM" id="Coils"/>
    </source>
</evidence>
<feature type="domain" description="ABC transporter" evidence="5">
    <location>
        <begin position="13"/>
        <end position="262"/>
    </location>
</feature>
<dbReference type="InterPro" id="IPR027417">
    <property type="entry name" value="P-loop_NTPase"/>
</dbReference>
<dbReference type="PROSITE" id="PS00211">
    <property type="entry name" value="ABC_TRANSPORTER_1"/>
    <property type="match status" value="2"/>
</dbReference>
<dbReference type="GO" id="GO:0005524">
    <property type="term" value="F:ATP binding"/>
    <property type="evidence" value="ECO:0007669"/>
    <property type="project" value="UniProtKB-KW"/>
</dbReference>
<evidence type="ECO:0000313" key="7">
    <source>
        <dbReference type="Proteomes" id="UP000265742"/>
    </source>
</evidence>
<gene>
    <name evidence="6" type="ORF">D1781_04175</name>
</gene>
<feature type="domain" description="ABC transporter" evidence="5">
    <location>
        <begin position="354"/>
        <end position="554"/>
    </location>
</feature>
<dbReference type="SUPFAM" id="SSF52540">
    <property type="entry name" value="P-loop containing nucleoside triphosphate hydrolases"/>
    <property type="match status" value="2"/>
</dbReference>
<dbReference type="GO" id="GO:0016887">
    <property type="term" value="F:ATP hydrolysis activity"/>
    <property type="evidence" value="ECO:0007669"/>
    <property type="project" value="InterPro"/>
</dbReference>
<dbReference type="Proteomes" id="UP000265742">
    <property type="component" value="Unassembled WGS sequence"/>
</dbReference>
<dbReference type="CDD" id="cd03221">
    <property type="entry name" value="ABCF_EF-3"/>
    <property type="match status" value="1"/>
</dbReference>
<dbReference type="InterPro" id="IPR003439">
    <property type="entry name" value="ABC_transporter-like_ATP-bd"/>
</dbReference>
<dbReference type="InterPro" id="IPR003593">
    <property type="entry name" value="AAA+_ATPase"/>
</dbReference>
<dbReference type="InterPro" id="IPR017871">
    <property type="entry name" value="ABC_transporter-like_CS"/>
</dbReference>
<feature type="coiled-coil region" evidence="4">
    <location>
        <begin position="268"/>
        <end position="295"/>
    </location>
</feature>
<dbReference type="AlphaFoldDB" id="A0A3A1U275"/>
<sequence length="554" mass="58338">MAQHTLSRSTAQLRVDGVSRTFGDRRVLTDVSLTVGPDARVGLIGENGAGKSTLLRIVAGADEPDAGAVQAPARTGMLLQELPYPADETVGRVLDDALAEASRAVTAVEAASAAVARSEPGAAERLADALEAADATEAWSAGARRGEVLAGLGVDAIDPDRTIGSLSGGQRSRVAMAALLLARPTAVLLDEPTNHLDDEAVAFLERTLAAWPGPVLFASHDRAFLDAVATRVVDLDPAPMPYADVVQGDDAGSGYGLRSSRGGYTAYLEQRRAERDRWQRRFEAEQEELKALRHAVAVTARQTNKKDTYDGQRAGLTKFYSDRDAKVTSRLVRNARGRLEALDREQVRKPPAELRFGGLAAPSGPAPEGALALLTRAAVAGRLAPTTLAVDPGAKLLVTGANGAGKSTLLALLDGRLAPTSGTVQRAPRLRSALLAQDVVFAEPERSVRATYRAAVGEGRAEAVPLSALGLVAGRDVDRPVGALSVGQQRRLALAIAIADPPDLLLLDEPTNHLSLALAEELEEALGSYPGAVVLASHDRWLRRRWPAPVLALG</sequence>
<keyword evidence="2" id="KW-0547">Nucleotide-binding</keyword>
<evidence type="ECO:0000256" key="3">
    <source>
        <dbReference type="ARBA" id="ARBA00022840"/>
    </source>
</evidence>
<dbReference type="InterPro" id="IPR050611">
    <property type="entry name" value="ABCF"/>
</dbReference>
<dbReference type="FunFam" id="3.40.50.300:FF:000011">
    <property type="entry name" value="Putative ABC transporter ATP-binding component"/>
    <property type="match status" value="1"/>
</dbReference>
<keyword evidence="4" id="KW-0175">Coiled coil</keyword>
<name>A0A3A1U275_9MICO</name>
<evidence type="ECO:0000256" key="1">
    <source>
        <dbReference type="ARBA" id="ARBA00022737"/>
    </source>
</evidence>
<evidence type="ECO:0000313" key="6">
    <source>
        <dbReference type="EMBL" id="RIX30621.1"/>
    </source>
</evidence>
<accession>A0A3A1U275</accession>
<keyword evidence="1" id="KW-0677">Repeat</keyword>
<evidence type="ECO:0000259" key="5">
    <source>
        <dbReference type="PROSITE" id="PS50893"/>
    </source>
</evidence>
<dbReference type="PROSITE" id="PS50893">
    <property type="entry name" value="ABC_TRANSPORTER_2"/>
    <property type="match status" value="2"/>
</dbReference>
<reference evidence="7" key="1">
    <citation type="submission" date="2018-09" db="EMBL/GenBank/DDBJ databases">
        <authorList>
            <person name="Kim I."/>
        </authorList>
    </citation>
    <scope>NUCLEOTIDE SEQUENCE [LARGE SCALE GENOMIC DNA]</scope>
    <source>
        <strain evidence="7">DD4a</strain>
    </source>
</reference>
<dbReference type="Gene3D" id="3.40.50.300">
    <property type="entry name" value="P-loop containing nucleotide triphosphate hydrolases"/>
    <property type="match status" value="2"/>
</dbReference>
<protein>
    <submittedName>
        <fullName evidence="6">ABC transporter ATP-binding protein</fullName>
    </submittedName>
</protein>
<dbReference type="EMBL" id="QXTG01000001">
    <property type="protein sequence ID" value="RIX30621.1"/>
    <property type="molecule type" value="Genomic_DNA"/>
</dbReference>
<dbReference type="PANTHER" id="PTHR19211">
    <property type="entry name" value="ATP-BINDING TRANSPORT PROTEIN-RELATED"/>
    <property type="match status" value="1"/>
</dbReference>
<dbReference type="Pfam" id="PF00005">
    <property type="entry name" value="ABC_tran"/>
    <property type="match status" value="2"/>
</dbReference>
<dbReference type="RefSeq" id="WP_119480982.1">
    <property type="nucleotide sequence ID" value="NZ_QXTG01000001.1"/>
</dbReference>
<organism evidence="6 7">
    <name type="scientific">Amnibacterium setariae</name>
    <dbReference type="NCBI Taxonomy" id="2306585"/>
    <lineage>
        <taxon>Bacteria</taxon>
        <taxon>Bacillati</taxon>
        <taxon>Actinomycetota</taxon>
        <taxon>Actinomycetes</taxon>
        <taxon>Micrococcales</taxon>
        <taxon>Microbacteriaceae</taxon>
        <taxon>Amnibacterium</taxon>
    </lineage>
</organism>
<dbReference type="SMART" id="SM00382">
    <property type="entry name" value="AAA"/>
    <property type="match status" value="2"/>
</dbReference>
<proteinExistence type="predicted"/>
<keyword evidence="3 6" id="KW-0067">ATP-binding</keyword>
<dbReference type="PANTHER" id="PTHR19211:SF14">
    <property type="entry name" value="ATP-BINDING CASSETTE SUB-FAMILY F MEMBER 1"/>
    <property type="match status" value="1"/>
</dbReference>
<keyword evidence="7" id="KW-1185">Reference proteome</keyword>